<dbReference type="EMBL" id="GG662641">
    <property type="protein sequence ID" value="EAR99258.2"/>
    <property type="molecule type" value="Genomic_DNA"/>
</dbReference>
<dbReference type="Proteomes" id="UP000009168">
    <property type="component" value="Unassembled WGS sequence"/>
</dbReference>
<protein>
    <submittedName>
        <fullName evidence="12">Carrier YMC1 protein</fullName>
    </submittedName>
</protein>
<dbReference type="SUPFAM" id="SSF103506">
    <property type="entry name" value="Mitochondrial carrier"/>
    <property type="match status" value="1"/>
</dbReference>
<dbReference type="InterPro" id="IPR002067">
    <property type="entry name" value="MCP"/>
</dbReference>
<evidence type="ECO:0000256" key="7">
    <source>
        <dbReference type="ARBA" id="ARBA00023128"/>
    </source>
</evidence>
<feature type="transmembrane region" description="Helical" evidence="11">
    <location>
        <begin position="108"/>
        <end position="127"/>
    </location>
</feature>
<dbReference type="GO" id="GO:0031966">
    <property type="term" value="C:mitochondrial membrane"/>
    <property type="evidence" value="ECO:0007669"/>
    <property type="project" value="UniProtKB-SubCell"/>
</dbReference>
<keyword evidence="6 11" id="KW-1133">Transmembrane helix</keyword>
<dbReference type="OrthoDB" id="409586at2759"/>
<name>Q23RY1_TETTS</name>
<dbReference type="RefSeq" id="XP_001019503.2">
    <property type="nucleotide sequence ID" value="XM_001019503.2"/>
</dbReference>
<keyword evidence="3 10" id="KW-0813">Transport</keyword>
<dbReference type="PRINTS" id="PR00926">
    <property type="entry name" value="MITOCARRIER"/>
</dbReference>
<dbReference type="PANTHER" id="PTHR45624">
    <property type="entry name" value="MITOCHONDRIAL BASIC AMINO ACIDS TRANSPORTER-RELATED"/>
    <property type="match status" value="1"/>
</dbReference>
<keyword evidence="4 9" id="KW-0812">Transmembrane</keyword>
<dbReference type="InterPro" id="IPR018108">
    <property type="entry name" value="MCP_transmembrane"/>
</dbReference>
<feature type="repeat" description="Solcar" evidence="9">
    <location>
        <begin position="104"/>
        <end position="189"/>
    </location>
</feature>
<dbReference type="Gene3D" id="1.50.40.10">
    <property type="entry name" value="Mitochondrial carrier domain"/>
    <property type="match status" value="1"/>
</dbReference>
<keyword evidence="13" id="KW-1185">Reference proteome</keyword>
<keyword evidence="8 9" id="KW-0472">Membrane</keyword>
<dbReference type="GeneID" id="7844533"/>
<dbReference type="Pfam" id="PF00153">
    <property type="entry name" value="Mito_carr"/>
    <property type="match status" value="3"/>
</dbReference>
<reference evidence="13" key="1">
    <citation type="journal article" date="2006" name="PLoS Biol.">
        <title>Macronuclear genome sequence of the ciliate Tetrahymena thermophila, a model eukaryote.</title>
        <authorList>
            <person name="Eisen J.A."/>
            <person name="Coyne R.S."/>
            <person name="Wu M."/>
            <person name="Wu D."/>
            <person name="Thiagarajan M."/>
            <person name="Wortman J.R."/>
            <person name="Badger J.H."/>
            <person name="Ren Q."/>
            <person name="Amedeo P."/>
            <person name="Jones K.M."/>
            <person name="Tallon L.J."/>
            <person name="Delcher A.L."/>
            <person name="Salzberg S.L."/>
            <person name="Silva J.C."/>
            <person name="Haas B.J."/>
            <person name="Majoros W.H."/>
            <person name="Farzad M."/>
            <person name="Carlton J.M."/>
            <person name="Smith R.K. Jr."/>
            <person name="Garg J."/>
            <person name="Pearlman R.E."/>
            <person name="Karrer K.M."/>
            <person name="Sun L."/>
            <person name="Manning G."/>
            <person name="Elde N.C."/>
            <person name="Turkewitz A.P."/>
            <person name="Asai D.J."/>
            <person name="Wilkes D.E."/>
            <person name="Wang Y."/>
            <person name="Cai H."/>
            <person name="Collins K."/>
            <person name="Stewart B.A."/>
            <person name="Lee S.R."/>
            <person name="Wilamowska K."/>
            <person name="Weinberg Z."/>
            <person name="Ruzzo W.L."/>
            <person name="Wloga D."/>
            <person name="Gaertig J."/>
            <person name="Frankel J."/>
            <person name="Tsao C.-C."/>
            <person name="Gorovsky M.A."/>
            <person name="Keeling P.J."/>
            <person name="Waller R.F."/>
            <person name="Patron N.J."/>
            <person name="Cherry J.M."/>
            <person name="Stover N.A."/>
            <person name="Krieger C.J."/>
            <person name="del Toro C."/>
            <person name="Ryder H.F."/>
            <person name="Williamson S.C."/>
            <person name="Barbeau R.A."/>
            <person name="Hamilton E.P."/>
            <person name="Orias E."/>
        </authorList>
    </citation>
    <scope>NUCLEOTIDE SEQUENCE [LARGE SCALE GENOMIC DNA]</scope>
    <source>
        <strain evidence="13">SB210</strain>
    </source>
</reference>
<dbReference type="PROSITE" id="PS50920">
    <property type="entry name" value="SOLCAR"/>
    <property type="match status" value="3"/>
</dbReference>
<dbReference type="InterPro" id="IPR023395">
    <property type="entry name" value="MCP_dom_sf"/>
</dbReference>
<dbReference type="HOGENOM" id="CLU_015166_16_2_1"/>
<evidence type="ECO:0000256" key="6">
    <source>
        <dbReference type="ARBA" id="ARBA00022989"/>
    </source>
</evidence>
<feature type="transmembrane region" description="Helical" evidence="11">
    <location>
        <begin position="65"/>
        <end position="88"/>
    </location>
</feature>
<dbReference type="KEGG" id="tet:TTHERM_00627180"/>
<accession>Q23RY1</accession>
<evidence type="ECO:0000256" key="1">
    <source>
        <dbReference type="ARBA" id="ARBA00004225"/>
    </source>
</evidence>
<evidence type="ECO:0000256" key="8">
    <source>
        <dbReference type="ARBA" id="ARBA00023136"/>
    </source>
</evidence>
<feature type="repeat" description="Solcar" evidence="9">
    <location>
        <begin position="11"/>
        <end position="94"/>
    </location>
</feature>
<dbReference type="OMA" id="VWFLAFE"/>
<evidence type="ECO:0000256" key="2">
    <source>
        <dbReference type="ARBA" id="ARBA00006375"/>
    </source>
</evidence>
<evidence type="ECO:0000256" key="3">
    <source>
        <dbReference type="ARBA" id="ARBA00022448"/>
    </source>
</evidence>
<proteinExistence type="inferred from homology"/>
<gene>
    <name evidence="12" type="ORF">TTHERM_00627180</name>
</gene>
<dbReference type="InterPro" id="IPR050567">
    <property type="entry name" value="Mitochondrial_Carrier"/>
</dbReference>
<comment type="subcellular location">
    <subcellularLocation>
        <location evidence="1">Mitochondrion membrane</location>
        <topology evidence="1">Multi-pass membrane protein</topology>
    </subcellularLocation>
</comment>
<evidence type="ECO:0000256" key="9">
    <source>
        <dbReference type="PROSITE-ProRule" id="PRU00282"/>
    </source>
</evidence>
<comment type="similarity">
    <text evidence="2 10">Belongs to the mitochondrial carrier (TC 2.A.29) family.</text>
</comment>
<keyword evidence="7" id="KW-0496">Mitochondrion</keyword>
<dbReference type="AlphaFoldDB" id="Q23RY1"/>
<dbReference type="GO" id="GO:0022857">
    <property type="term" value="F:transmembrane transporter activity"/>
    <property type="evidence" value="ECO:0007669"/>
    <property type="project" value="TreeGrafter"/>
</dbReference>
<feature type="transmembrane region" description="Helical" evidence="11">
    <location>
        <begin position="200"/>
        <end position="220"/>
    </location>
</feature>
<evidence type="ECO:0000256" key="4">
    <source>
        <dbReference type="ARBA" id="ARBA00022692"/>
    </source>
</evidence>
<dbReference type="eggNOG" id="KOG0758">
    <property type="taxonomic scope" value="Eukaryota"/>
</dbReference>
<evidence type="ECO:0000256" key="11">
    <source>
        <dbReference type="SAM" id="Phobius"/>
    </source>
</evidence>
<organism evidence="12 13">
    <name type="scientific">Tetrahymena thermophila (strain SB210)</name>
    <dbReference type="NCBI Taxonomy" id="312017"/>
    <lineage>
        <taxon>Eukaryota</taxon>
        <taxon>Sar</taxon>
        <taxon>Alveolata</taxon>
        <taxon>Ciliophora</taxon>
        <taxon>Intramacronucleata</taxon>
        <taxon>Oligohymenophorea</taxon>
        <taxon>Hymenostomatida</taxon>
        <taxon>Tetrahymenina</taxon>
        <taxon>Tetrahymenidae</taxon>
        <taxon>Tetrahymena</taxon>
    </lineage>
</organism>
<dbReference type="InParanoid" id="Q23RY1"/>
<evidence type="ECO:0000313" key="13">
    <source>
        <dbReference type="Proteomes" id="UP000009168"/>
    </source>
</evidence>
<feature type="repeat" description="Solcar" evidence="9">
    <location>
        <begin position="200"/>
        <end position="287"/>
    </location>
</feature>
<evidence type="ECO:0000256" key="5">
    <source>
        <dbReference type="ARBA" id="ARBA00022737"/>
    </source>
</evidence>
<keyword evidence="5" id="KW-0677">Repeat</keyword>
<evidence type="ECO:0000256" key="10">
    <source>
        <dbReference type="RuleBase" id="RU000488"/>
    </source>
</evidence>
<sequence length="297" mass="33622">MTEIQTSNSLVYKLRDYVAGSVGGITQVLIGQPFDTIKVRLQSSVTKISIGECLKDLIHNEGVFAFYKGVASPLICMSGIVSIQFGMFQNSMRILKEHYKVKELSVPQLTICGILCGIGCSIIVGPMEHIRIKMQLMKNKMYKNTIDCAIQVYKQYGVKGLYKGQISTILREIPGEVAYFVYYELQMRYLRKKYQDNPTILKYCPLFAGGLAGLVFWAVIYPIDTLKSRIQGDSFTEPKYRGLLDAYQKTVKNEGFNSLFKGFTVCAIRSIPVNAFGFLAFEETKKLIERKYSNSHH</sequence>
<evidence type="ECO:0000313" key="12">
    <source>
        <dbReference type="EMBL" id="EAR99258.2"/>
    </source>
</evidence>